<dbReference type="EMBL" id="QCYY01002802">
    <property type="protein sequence ID" value="ROT67535.1"/>
    <property type="molecule type" value="Genomic_DNA"/>
</dbReference>
<name>A0A3R7PIC4_PENVA</name>
<dbReference type="Proteomes" id="UP000283509">
    <property type="component" value="Unassembled WGS sequence"/>
</dbReference>
<evidence type="ECO:0000256" key="1">
    <source>
        <dbReference type="SAM" id="MobiDB-lite"/>
    </source>
</evidence>
<evidence type="ECO:0000313" key="2">
    <source>
        <dbReference type="EMBL" id="ROT67535.1"/>
    </source>
</evidence>
<comment type="caution">
    <text evidence="2">The sequence shown here is derived from an EMBL/GenBank/DDBJ whole genome shotgun (WGS) entry which is preliminary data.</text>
</comment>
<dbReference type="AlphaFoldDB" id="A0A3R7PIC4"/>
<protein>
    <submittedName>
        <fullName evidence="2">Uncharacterized protein</fullName>
    </submittedName>
</protein>
<organism evidence="2 3">
    <name type="scientific">Penaeus vannamei</name>
    <name type="common">Whiteleg shrimp</name>
    <name type="synonym">Litopenaeus vannamei</name>
    <dbReference type="NCBI Taxonomy" id="6689"/>
    <lineage>
        <taxon>Eukaryota</taxon>
        <taxon>Metazoa</taxon>
        <taxon>Ecdysozoa</taxon>
        <taxon>Arthropoda</taxon>
        <taxon>Crustacea</taxon>
        <taxon>Multicrustacea</taxon>
        <taxon>Malacostraca</taxon>
        <taxon>Eumalacostraca</taxon>
        <taxon>Eucarida</taxon>
        <taxon>Decapoda</taxon>
        <taxon>Dendrobranchiata</taxon>
        <taxon>Penaeoidea</taxon>
        <taxon>Penaeidae</taxon>
        <taxon>Penaeus</taxon>
    </lineage>
</organism>
<proteinExistence type="predicted"/>
<feature type="compositionally biased region" description="Basic residues" evidence="1">
    <location>
        <begin position="1"/>
        <end position="17"/>
    </location>
</feature>
<evidence type="ECO:0000313" key="3">
    <source>
        <dbReference type="Proteomes" id="UP000283509"/>
    </source>
</evidence>
<keyword evidence="3" id="KW-1185">Reference proteome</keyword>
<gene>
    <name evidence="2" type="ORF">C7M84_014384</name>
</gene>
<reference evidence="2 3" key="2">
    <citation type="submission" date="2019-01" db="EMBL/GenBank/DDBJ databases">
        <title>The decoding of complex shrimp genome reveals the adaptation for benthos swimmer, frequently molting mechanism and breeding impact on genome.</title>
        <authorList>
            <person name="Sun Y."/>
            <person name="Gao Y."/>
            <person name="Yu Y."/>
        </authorList>
    </citation>
    <scope>NUCLEOTIDE SEQUENCE [LARGE SCALE GENOMIC DNA]</scope>
    <source>
        <tissue evidence="2">Muscle</tissue>
    </source>
</reference>
<reference evidence="2 3" key="1">
    <citation type="submission" date="2018-04" db="EMBL/GenBank/DDBJ databases">
        <authorList>
            <person name="Zhang X."/>
            <person name="Yuan J."/>
            <person name="Li F."/>
            <person name="Xiang J."/>
        </authorList>
    </citation>
    <scope>NUCLEOTIDE SEQUENCE [LARGE SCALE GENOMIC DNA]</scope>
    <source>
        <tissue evidence="2">Muscle</tissue>
    </source>
</reference>
<feature type="compositionally biased region" description="Polar residues" evidence="1">
    <location>
        <begin position="365"/>
        <end position="378"/>
    </location>
</feature>
<sequence length="385" mass="42520">MNSRRPRGMRQLPRAHHTCGSEGAAPEMPRYHKGRKAAEGSVADSDGGGQVVKPEPQGHRMMTWEAQQGSPLPRRAVMALTSRSRPRVLLQRPPAAFAVAPARRPTCRLRCYTPAPPSPLPSFAVTTCAAVTTCHPFAVTTCAAVTTCHHSLLPPAPPSPPAVLRCYHLRRRHHLPIIRCYPPAPPSPPAVLRCCHPAPPSPPCRLRCYHLRRRHHLPSALRRCHHLPSFAVATCAAVTTCRPRLYHPPCAVRHHLPSSLLPPGRRQPPCRPSLFHLRLRHHLLSFAVTQPAPPSPPAVLRCYHLAPRANHLPSSRCYHLRRRHHLPSFAVTTCAAVTTYRPSLLPPAPPSATYRLSAEQPAYPSLSSSDRASCQHRMTTPPYAI</sequence>
<accession>A0A3R7PIC4</accession>
<feature type="region of interest" description="Disordered" evidence="1">
    <location>
        <begin position="1"/>
        <end position="51"/>
    </location>
</feature>
<feature type="region of interest" description="Disordered" evidence="1">
    <location>
        <begin position="363"/>
        <end position="385"/>
    </location>
</feature>